<name>A0A6C0DRC6_9ZZZZ</name>
<dbReference type="AlphaFoldDB" id="A0A6C0DRC6"/>
<keyword evidence="1" id="KW-0472">Membrane</keyword>
<keyword evidence="1" id="KW-1133">Transmembrane helix</keyword>
<organism evidence="2">
    <name type="scientific">viral metagenome</name>
    <dbReference type="NCBI Taxonomy" id="1070528"/>
    <lineage>
        <taxon>unclassified sequences</taxon>
        <taxon>metagenomes</taxon>
        <taxon>organismal metagenomes</taxon>
    </lineage>
</organism>
<protein>
    <recommendedName>
        <fullName evidence="3">DUF2177 family protein</fullName>
    </recommendedName>
</protein>
<feature type="transmembrane region" description="Helical" evidence="1">
    <location>
        <begin position="45"/>
        <end position="65"/>
    </location>
</feature>
<feature type="transmembrane region" description="Helical" evidence="1">
    <location>
        <begin position="99"/>
        <end position="120"/>
    </location>
</feature>
<feature type="transmembrane region" description="Helical" evidence="1">
    <location>
        <begin position="7"/>
        <end position="25"/>
    </location>
</feature>
<proteinExistence type="predicted"/>
<evidence type="ECO:0000313" key="2">
    <source>
        <dbReference type="EMBL" id="QHT18961.1"/>
    </source>
</evidence>
<sequence length="126" mass="14606">MNRIYKNIIISTCVMLALDACYLSLTTNKFLDMIAQVQRVILQVRYIGVLLCYIFLILGLNYFILRQNRSIEEAFLFGIVIYGVYDTTNYATLKRWSPSLAILDTVWGGTLMALTTYFTYMLEPLF</sequence>
<dbReference type="InterPro" id="IPR018687">
    <property type="entry name" value="DUF2177_membr"/>
</dbReference>
<reference evidence="2" key="1">
    <citation type="journal article" date="2020" name="Nature">
        <title>Giant virus diversity and host interactions through global metagenomics.</title>
        <authorList>
            <person name="Schulz F."/>
            <person name="Roux S."/>
            <person name="Paez-Espino D."/>
            <person name="Jungbluth S."/>
            <person name="Walsh D.A."/>
            <person name="Denef V.J."/>
            <person name="McMahon K.D."/>
            <person name="Konstantinidis K.T."/>
            <person name="Eloe-Fadrosh E.A."/>
            <person name="Kyrpides N.C."/>
            <person name="Woyke T."/>
        </authorList>
    </citation>
    <scope>NUCLEOTIDE SEQUENCE</scope>
    <source>
        <strain evidence="2">GVMAG-M-3300023174-49</strain>
    </source>
</reference>
<evidence type="ECO:0000256" key="1">
    <source>
        <dbReference type="SAM" id="Phobius"/>
    </source>
</evidence>
<evidence type="ECO:0008006" key="3">
    <source>
        <dbReference type="Google" id="ProtNLM"/>
    </source>
</evidence>
<accession>A0A6C0DRC6</accession>
<dbReference type="EMBL" id="MN739660">
    <property type="protein sequence ID" value="QHT18961.1"/>
    <property type="molecule type" value="Genomic_DNA"/>
</dbReference>
<keyword evidence="1" id="KW-0812">Transmembrane</keyword>
<dbReference type="Pfam" id="PF09945">
    <property type="entry name" value="DUF2177"/>
    <property type="match status" value="1"/>
</dbReference>